<comment type="caution">
    <text evidence="1">The sequence shown here is derived from an EMBL/GenBank/DDBJ whole genome shotgun (WGS) entry which is preliminary data.</text>
</comment>
<dbReference type="EMBL" id="JALBCA010000051">
    <property type="protein sequence ID" value="KAI2386146.1"/>
    <property type="molecule type" value="Genomic_DNA"/>
</dbReference>
<evidence type="ECO:0000313" key="1">
    <source>
        <dbReference type="EMBL" id="KAI2386146.1"/>
    </source>
</evidence>
<gene>
    <name evidence="1" type="ORF">LOY88_003748</name>
</gene>
<proteinExistence type="predicted"/>
<protein>
    <submittedName>
        <fullName evidence="1">Uncharacterized protein</fullName>
    </submittedName>
</protein>
<accession>A0ACB8UVQ0</accession>
<sequence length="351" mass="39115">MDCLSSAASSLPTASPHPTTSNAVSLHPPPNGISLLNTKNEIFLSYLQNVVFLFLLQLRQLPDKPSMSMNDHKLLQKDTIQKLTELQIYLKRGVRPLEAHLKYQIDKVLKAADDAERTRHFTRATRKKQSRQDSNSKHENSSTESDAGSESGSESSGHEDEVDKLAYRPNLAGLSKATQEAENGIPSASKLGDGIYRPPKIKPTALPAKSRGHGKSRVIDEFVSAEMSTVPVAEPSIGSTIRARGREVRTQREREIEGERRAYEETNFVRLPKESKKDRRGGRKQDGFGGEDWRSLGENADRIGQLTSHGRGTSRALEKSRKRRLTNDGPQSHSVGESFEKRRKKVAGWKK</sequence>
<organism evidence="1">
    <name type="scientific">Ophidiomyces ophidiicola</name>
    <dbReference type="NCBI Taxonomy" id="1387563"/>
    <lineage>
        <taxon>Eukaryota</taxon>
        <taxon>Fungi</taxon>
        <taxon>Dikarya</taxon>
        <taxon>Ascomycota</taxon>
        <taxon>Pezizomycotina</taxon>
        <taxon>Eurotiomycetes</taxon>
        <taxon>Eurotiomycetidae</taxon>
        <taxon>Onygenales</taxon>
        <taxon>Onygenaceae</taxon>
        <taxon>Ophidiomyces</taxon>
    </lineage>
</organism>
<name>A0ACB8UVQ0_9EURO</name>
<reference evidence="1" key="1">
    <citation type="journal article" date="2022" name="bioRxiv">
        <title>Population genetic analysis of Ophidiomyces ophidiicola, the causative agent of snake fungal disease, indicates recent introductions to the USA.</title>
        <authorList>
            <person name="Ladner J.T."/>
            <person name="Palmer J.M."/>
            <person name="Ettinger C.L."/>
            <person name="Stajich J.E."/>
            <person name="Farrell T.M."/>
            <person name="Glorioso B.M."/>
            <person name="Lawson B."/>
            <person name="Price S.J."/>
            <person name="Stengle A.G."/>
            <person name="Grear D.A."/>
            <person name="Lorch J.M."/>
        </authorList>
    </citation>
    <scope>NUCLEOTIDE SEQUENCE</scope>
    <source>
        <strain evidence="1">NWHC 24266-5</strain>
    </source>
</reference>